<keyword evidence="1" id="KW-0732">Signal</keyword>
<sequence>MNVVRPLYFLLGVAAVSLSYAAPATADEDDYLQILHDRYVYLSTPQLHSEGAKVCTATRSGTSSPQATMMVSRDLVVTVGVAADIVATTVVALGC</sequence>
<protein>
    <submittedName>
        <fullName evidence="2">Uncharacterized protein DUF732</fullName>
    </submittedName>
</protein>
<evidence type="ECO:0000313" key="3">
    <source>
        <dbReference type="Proteomes" id="UP000247781"/>
    </source>
</evidence>
<dbReference type="EMBL" id="QJJU01000014">
    <property type="protein sequence ID" value="PXX06284.1"/>
    <property type="molecule type" value="Genomic_DNA"/>
</dbReference>
<dbReference type="AlphaFoldDB" id="A0A318HD74"/>
<keyword evidence="3" id="KW-1185">Reference proteome</keyword>
<accession>A0A318HD74</accession>
<dbReference type="Proteomes" id="UP000247781">
    <property type="component" value="Unassembled WGS sequence"/>
</dbReference>
<dbReference type="RefSeq" id="WP_181428307.1">
    <property type="nucleotide sequence ID" value="NZ_QJJU01000014.1"/>
</dbReference>
<name>A0A318HD74_9MYCO</name>
<evidence type="ECO:0000313" key="2">
    <source>
        <dbReference type="EMBL" id="PXX06284.1"/>
    </source>
</evidence>
<feature type="chain" id="PRO_5016257672" evidence="1">
    <location>
        <begin position="27"/>
        <end position="95"/>
    </location>
</feature>
<organism evidence="2 3">
    <name type="scientific">Mycolicibacterium moriokaense</name>
    <dbReference type="NCBI Taxonomy" id="39691"/>
    <lineage>
        <taxon>Bacteria</taxon>
        <taxon>Bacillati</taxon>
        <taxon>Actinomycetota</taxon>
        <taxon>Actinomycetes</taxon>
        <taxon>Mycobacteriales</taxon>
        <taxon>Mycobacteriaceae</taxon>
        <taxon>Mycolicibacterium</taxon>
    </lineage>
</organism>
<proteinExistence type="predicted"/>
<reference evidence="2 3" key="2">
    <citation type="submission" date="2018-06" db="EMBL/GenBank/DDBJ databases">
        <title>Sequencing of bacterial isolates from soil warming experiment in Harvard Forest, Massachusetts, USA.</title>
        <authorList>
            <person name="Deangelis K.PhD."/>
        </authorList>
    </citation>
    <scope>NUCLEOTIDE SEQUENCE [LARGE SCALE GENOMIC DNA]</scope>
    <source>
        <strain evidence="2 3">GAS496</strain>
    </source>
</reference>
<comment type="caution">
    <text evidence="2">The sequence shown here is derived from an EMBL/GenBank/DDBJ whole genome shotgun (WGS) entry which is preliminary data.</text>
</comment>
<feature type="signal peptide" evidence="1">
    <location>
        <begin position="1"/>
        <end position="26"/>
    </location>
</feature>
<reference evidence="3" key="1">
    <citation type="submission" date="2018-05" db="EMBL/GenBank/DDBJ databases">
        <authorList>
            <person name="Deangelis K."/>
            <person name="Huntemann M."/>
            <person name="Clum A."/>
            <person name="Pillay M."/>
            <person name="Palaniappan K."/>
            <person name="Varghese N."/>
            <person name="Mikhailova N."/>
            <person name="Stamatis D."/>
            <person name="Reddy T."/>
            <person name="Daum C."/>
            <person name="Shapiro N."/>
            <person name="Ivanova N."/>
            <person name="Kyrpides N."/>
            <person name="Woyke T."/>
        </authorList>
    </citation>
    <scope>NUCLEOTIDE SEQUENCE [LARGE SCALE GENOMIC DNA]</scope>
    <source>
        <strain evidence="3">GAS496</strain>
    </source>
</reference>
<gene>
    <name evidence="2" type="ORF">C8E89_11457</name>
</gene>
<evidence type="ECO:0000256" key="1">
    <source>
        <dbReference type="SAM" id="SignalP"/>
    </source>
</evidence>